<dbReference type="InterPro" id="IPR036052">
    <property type="entry name" value="TrpB-like_PALP_sf"/>
</dbReference>
<evidence type="ECO:0000259" key="3">
    <source>
        <dbReference type="Pfam" id="PF00291"/>
    </source>
</evidence>
<evidence type="ECO:0000256" key="2">
    <source>
        <dbReference type="ARBA" id="ARBA00022898"/>
    </source>
</evidence>
<dbReference type="GO" id="GO:0016829">
    <property type="term" value="F:lyase activity"/>
    <property type="evidence" value="ECO:0007669"/>
    <property type="project" value="UniProtKB-KW"/>
</dbReference>
<accession>A0A073IJA4</accession>
<dbReference type="Gene3D" id="3.40.50.1100">
    <property type="match status" value="2"/>
</dbReference>
<gene>
    <name evidence="4" type="ORF">DSW25_06470</name>
</gene>
<dbReference type="InterPro" id="IPR001926">
    <property type="entry name" value="TrpB-like_PALP"/>
</dbReference>
<evidence type="ECO:0000313" key="4">
    <source>
        <dbReference type="EMBL" id="KEJ89854.1"/>
    </source>
</evidence>
<evidence type="ECO:0000313" key="5">
    <source>
        <dbReference type="Proteomes" id="UP000027734"/>
    </source>
</evidence>
<dbReference type="STRING" id="1300350.Z948_730"/>
<comment type="caution">
    <text evidence="4">The sequence shown here is derived from an EMBL/GenBank/DDBJ whole genome shotgun (WGS) entry which is preliminary data.</text>
</comment>
<feature type="domain" description="Tryptophan synthase beta chain-like PALP" evidence="3">
    <location>
        <begin position="38"/>
        <end position="341"/>
    </location>
</feature>
<dbReference type="PANTHER" id="PTHR42937:SF1">
    <property type="entry name" value="DIAMINOPROPIONATE AMMONIA-LYASE"/>
    <property type="match status" value="1"/>
</dbReference>
<keyword evidence="5" id="KW-1185">Reference proteome</keyword>
<sequence length="345" mass="35502">MDILHITRPAPLVGLDGIPMPSDDAPRAQALVDRCPVAGETPLSASIAIATQAAVQDVWIKDERGRMGLGSFKALGAAYVIASDAQEGDVSGRTYVTASAGNHGMSVAAGAKAFGAASVVYIAETVPESFAARLEEQGAQVVRQGETYEDSLRAAEAAAEANGWDLLSDGSWHGYTDRPHRLMEGYTVLMAEAIRQIPQQPTHIFLQAGVGGLACACAALARQAWGDGPRIIVVEPDAAPALQGSIVAGKAVESSGPVSEMGRLDCKMPSLIALKGLARDADDFALISEEEGQAGAGLAMVAGFGSSPSGAAGISALIALDEAQREQLGITIQSRILCVLSEGPA</sequence>
<protein>
    <submittedName>
        <fullName evidence="4">Diaminopropionate ammonia-lyase</fullName>
    </submittedName>
</protein>
<dbReference type="EMBL" id="JAMC01000002">
    <property type="protein sequence ID" value="KEJ89854.1"/>
    <property type="molecule type" value="Genomic_DNA"/>
</dbReference>
<dbReference type="OrthoDB" id="34584at2"/>
<reference evidence="4 5" key="1">
    <citation type="submission" date="2014-01" db="EMBL/GenBank/DDBJ databases">
        <title>Sulfitobacter donghicola JCM 14565 Genome Sequencing.</title>
        <authorList>
            <person name="Lai Q."/>
            <person name="Hong Z."/>
        </authorList>
    </citation>
    <scope>NUCLEOTIDE SEQUENCE [LARGE SCALE GENOMIC DNA]</scope>
    <source>
        <strain evidence="4 5">JCM 14565</strain>
    </source>
</reference>
<dbReference type="PANTHER" id="PTHR42937">
    <property type="match status" value="1"/>
</dbReference>
<proteinExistence type="predicted"/>
<name>A0A073IJA4_9RHOB</name>
<organism evidence="4 5">
    <name type="scientific">Sulfitobacter donghicola DSW-25 = KCTC 12864 = JCM 14565</name>
    <dbReference type="NCBI Taxonomy" id="1300350"/>
    <lineage>
        <taxon>Bacteria</taxon>
        <taxon>Pseudomonadati</taxon>
        <taxon>Pseudomonadota</taxon>
        <taxon>Alphaproteobacteria</taxon>
        <taxon>Rhodobacterales</taxon>
        <taxon>Roseobacteraceae</taxon>
        <taxon>Sulfitobacter</taxon>
    </lineage>
</organism>
<evidence type="ECO:0000256" key="1">
    <source>
        <dbReference type="ARBA" id="ARBA00001933"/>
    </source>
</evidence>
<dbReference type="SUPFAM" id="SSF53686">
    <property type="entry name" value="Tryptophan synthase beta subunit-like PLP-dependent enzymes"/>
    <property type="match status" value="1"/>
</dbReference>
<dbReference type="Pfam" id="PF00291">
    <property type="entry name" value="PALP"/>
    <property type="match status" value="1"/>
</dbReference>
<dbReference type="AlphaFoldDB" id="A0A073IJA4"/>
<dbReference type="eggNOG" id="COG1171">
    <property type="taxonomic scope" value="Bacteria"/>
</dbReference>
<dbReference type="RefSeq" id="WP_025058201.1">
    <property type="nucleotide sequence ID" value="NZ_JAMC01000002.1"/>
</dbReference>
<keyword evidence="2" id="KW-0663">Pyridoxal phosphate</keyword>
<dbReference type="Proteomes" id="UP000027734">
    <property type="component" value="Unassembled WGS sequence"/>
</dbReference>
<keyword evidence="4" id="KW-0456">Lyase</keyword>
<comment type="cofactor">
    <cofactor evidence="1">
        <name>pyridoxal 5'-phosphate</name>
        <dbReference type="ChEBI" id="CHEBI:597326"/>
    </cofactor>
</comment>